<comment type="caution">
    <text evidence="9">The sequence shown here is derived from an EMBL/GenBank/DDBJ whole genome shotgun (WGS) entry which is preliminary data.</text>
</comment>
<reference evidence="9" key="1">
    <citation type="submission" date="2020-09" db="EMBL/GenBank/DDBJ databases">
        <title>Secondary metabolite and genome analysis of marine Streptomyces chumphonensis KK1-2T.</title>
        <authorList>
            <person name="Phongsopitanun W."/>
            <person name="Kanchanasin P."/>
            <person name="Pittayakhajonwut P."/>
            <person name="Suwanborirux K."/>
            <person name="Tanasupawat S."/>
        </authorList>
    </citation>
    <scope>NUCLEOTIDE SEQUENCE</scope>
    <source>
        <strain evidence="9">KK1-2</strain>
    </source>
</reference>
<keyword evidence="3 7" id="KW-0812">Transmembrane</keyword>
<feature type="region of interest" description="Disordered" evidence="6">
    <location>
        <begin position="1"/>
        <end position="37"/>
    </location>
</feature>
<accession>A0A927IDJ6</accession>
<feature type="transmembrane region" description="Helical" evidence="7">
    <location>
        <begin position="65"/>
        <end position="86"/>
    </location>
</feature>
<dbReference type="PANTHER" id="PTHR33885">
    <property type="entry name" value="PHAGE SHOCK PROTEIN C"/>
    <property type="match status" value="1"/>
</dbReference>
<evidence type="ECO:0000313" key="10">
    <source>
        <dbReference type="Proteomes" id="UP000632289"/>
    </source>
</evidence>
<dbReference type="Pfam" id="PF04024">
    <property type="entry name" value="PspC"/>
    <property type="match status" value="1"/>
</dbReference>
<gene>
    <name evidence="9" type="ORF">IF129_12510</name>
</gene>
<keyword evidence="4 7" id="KW-1133">Transmembrane helix</keyword>
<feature type="region of interest" description="Disordered" evidence="6">
    <location>
        <begin position="158"/>
        <end position="250"/>
    </location>
</feature>
<organism evidence="9 10">
    <name type="scientific">Streptomyces chumphonensis</name>
    <dbReference type="NCBI Taxonomy" id="1214925"/>
    <lineage>
        <taxon>Bacteria</taxon>
        <taxon>Bacillati</taxon>
        <taxon>Actinomycetota</taxon>
        <taxon>Actinomycetes</taxon>
        <taxon>Kitasatosporales</taxon>
        <taxon>Streptomycetaceae</taxon>
        <taxon>Streptomyces</taxon>
    </lineage>
</organism>
<dbReference type="AlphaFoldDB" id="A0A927IDJ6"/>
<dbReference type="InterPro" id="IPR007168">
    <property type="entry name" value="Phageshock_PspC_N"/>
</dbReference>
<keyword evidence="10" id="KW-1185">Reference proteome</keyword>
<keyword evidence="5 7" id="KW-0472">Membrane</keyword>
<feature type="transmembrane region" description="Helical" evidence="7">
    <location>
        <begin position="309"/>
        <end position="327"/>
    </location>
</feature>
<dbReference type="RefSeq" id="WP_191209667.1">
    <property type="nucleotide sequence ID" value="NZ_BAABKL010000026.1"/>
</dbReference>
<feature type="compositionally biased region" description="Basic and acidic residues" evidence="6">
    <location>
        <begin position="27"/>
        <end position="37"/>
    </location>
</feature>
<evidence type="ECO:0000256" key="5">
    <source>
        <dbReference type="ARBA" id="ARBA00023136"/>
    </source>
</evidence>
<feature type="transmembrane region" description="Helical" evidence="7">
    <location>
        <begin position="107"/>
        <end position="126"/>
    </location>
</feature>
<name>A0A927IDJ6_9ACTN</name>
<feature type="transmembrane region" description="Helical" evidence="7">
    <location>
        <begin position="132"/>
        <end position="149"/>
    </location>
</feature>
<evidence type="ECO:0000313" key="9">
    <source>
        <dbReference type="EMBL" id="MBD3932371.1"/>
    </source>
</evidence>
<evidence type="ECO:0000256" key="3">
    <source>
        <dbReference type="ARBA" id="ARBA00022692"/>
    </source>
</evidence>
<evidence type="ECO:0000256" key="4">
    <source>
        <dbReference type="ARBA" id="ARBA00022989"/>
    </source>
</evidence>
<dbReference type="InterPro" id="IPR052027">
    <property type="entry name" value="PspC"/>
</dbReference>
<evidence type="ECO:0000256" key="2">
    <source>
        <dbReference type="ARBA" id="ARBA00022475"/>
    </source>
</evidence>
<dbReference type="Proteomes" id="UP000632289">
    <property type="component" value="Unassembled WGS sequence"/>
</dbReference>
<evidence type="ECO:0000259" key="8">
    <source>
        <dbReference type="Pfam" id="PF04024"/>
    </source>
</evidence>
<keyword evidence="2" id="KW-1003">Cell membrane</keyword>
<feature type="transmembrane region" description="Helical" evidence="7">
    <location>
        <begin position="279"/>
        <end position="302"/>
    </location>
</feature>
<feature type="compositionally biased region" description="Basic and acidic residues" evidence="6">
    <location>
        <begin position="1"/>
        <end position="11"/>
    </location>
</feature>
<evidence type="ECO:0000256" key="6">
    <source>
        <dbReference type="SAM" id="MobiDB-lite"/>
    </source>
</evidence>
<sequence>MVSDEGDRTGAEEGGAGTRAAQDAAPDDERSALPERSRRNKVVAGVCGGFARHYDVDPVILRVPLAVLSVIGGLGLLLYGFAWLLLPLEGEDENEARRLLSGRVEGTGLAAVLLTLAGSGLMLASLSGDQRGVSFSLLVLLALAAGLYWSQRRRREAAADAEAGPEPVSQVPPEAQAPPVPHAPSWWREPLTKDPRAPGTGYLWGPADAVPQEPADGSPAPPVPPWGGQGFPGDGAWPARPAPTAPRRRGRRLGWAVVPAALVAGWIGVAATWDGGALSTTLVTGLGCALAVLALGLVVSAFAGRTGAGTVLVAVMTAGLLTGAAALPEDLSTSWSRTRWEPAAAADVRPHYDLGSGEGVLDLSGIDLAEGETVRSALTAEVGEVRIVVPENARLVLDLDISLGGYRVPGTSPYGDGREGGGVSVDETVTLRPRGDAEPRGTIRLSVKLLMGETVVERAIVEPAAEQEAGREAVGRDEGQQ</sequence>
<comment type="subcellular location">
    <subcellularLocation>
        <location evidence="1">Cell membrane</location>
        <topology evidence="1">Single-pass membrane protein</topology>
    </subcellularLocation>
</comment>
<proteinExistence type="predicted"/>
<dbReference type="GO" id="GO:0005886">
    <property type="term" value="C:plasma membrane"/>
    <property type="evidence" value="ECO:0007669"/>
    <property type="project" value="UniProtKB-SubCell"/>
</dbReference>
<dbReference type="PANTHER" id="PTHR33885:SF3">
    <property type="entry name" value="PHAGE SHOCK PROTEIN C"/>
    <property type="match status" value="1"/>
</dbReference>
<evidence type="ECO:0000256" key="7">
    <source>
        <dbReference type="SAM" id="Phobius"/>
    </source>
</evidence>
<evidence type="ECO:0000256" key="1">
    <source>
        <dbReference type="ARBA" id="ARBA00004162"/>
    </source>
</evidence>
<protein>
    <submittedName>
        <fullName evidence="9">PspC domain-containing protein</fullName>
    </submittedName>
</protein>
<feature type="transmembrane region" description="Helical" evidence="7">
    <location>
        <begin position="253"/>
        <end position="273"/>
    </location>
</feature>
<dbReference type="EMBL" id="JACXYU010000005">
    <property type="protein sequence ID" value="MBD3932371.1"/>
    <property type="molecule type" value="Genomic_DNA"/>
</dbReference>
<feature type="domain" description="Phage shock protein PspC N-terminal" evidence="8">
    <location>
        <begin position="36"/>
        <end position="88"/>
    </location>
</feature>